<accession>A0A6I4NXA5</accession>
<evidence type="ECO:0000256" key="8">
    <source>
        <dbReference type="SAM" id="SignalP"/>
    </source>
</evidence>
<keyword evidence="3 7" id="KW-0479">Metal-binding</keyword>
<proteinExistence type="inferred from homology"/>
<feature type="signal peptide" evidence="8">
    <location>
        <begin position="1"/>
        <end position="24"/>
    </location>
</feature>
<dbReference type="InterPro" id="IPR034005">
    <property type="entry name" value="M3A_DCP"/>
</dbReference>
<evidence type="ECO:0000256" key="1">
    <source>
        <dbReference type="ARBA" id="ARBA00006040"/>
    </source>
</evidence>
<dbReference type="GO" id="GO:0046872">
    <property type="term" value="F:metal ion binding"/>
    <property type="evidence" value="ECO:0007669"/>
    <property type="project" value="UniProtKB-UniRule"/>
</dbReference>
<keyword evidence="11" id="KW-1185">Reference proteome</keyword>
<dbReference type="GO" id="GO:0005829">
    <property type="term" value="C:cytosol"/>
    <property type="evidence" value="ECO:0007669"/>
    <property type="project" value="UniProtKB-ARBA"/>
</dbReference>
<organism evidence="10 11">
    <name type="scientific">Flavobacterium hydrocarbonoxydans</name>
    <dbReference type="NCBI Taxonomy" id="2683249"/>
    <lineage>
        <taxon>Bacteria</taxon>
        <taxon>Pseudomonadati</taxon>
        <taxon>Bacteroidota</taxon>
        <taxon>Flavobacteriia</taxon>
        <taxon>Flavobacteriales</taxon>
        <taxon>Flavobacteriaceae</taxon>
        <taxon>Flavobacterium</taxon>
    </lineage>
</organism>
<evidence type="ECO:0000313" key="11">
    <source>
        <dbReference type="Proteomes" id="UP000471501"/>
    </source>
</evidence>
<dbReference type="Gene3D" id="3.40.390.10">
    <property type="entry name" value="Collagenase (Catalytic Domain)"/>
    <property type="match status" value="1"/>
</dbReference>
<dbReference type="InterPro" id="IPR024080">
    <property type="entry name" value="Neurolysin/TOP_N"/>
</dbReference>
<evidence type="ECO:0000256" key="7">
    <source>
        <dbReference type="RuleBase" id="RU003435"/>
    </source>
</evidence>
<reference evidence="10 11" key="1">
    <citation type="submission" date="2019-12" db="EMBL/GenBank/DDBJ databases">
        <authorList>
            <person name="Kim Y.S."/>
        </authorList>
    </citation>
    <scope>NUCLEOTIDE SEQUENCE [LARGE SCALE GENOMIC DNA]</scope>
    <source>
        <strain evidence="10 11">GA093</strain>
    </source>
</reference>
<keyword evidence="6 7" id="KW-0482">Metalloprotease</keyword>
<dbReference type="PANTHER" id="PTHR43660">
    <property type="entry name" value="DIPEPTIDYL CARBOXYPEPTIDASE"/>
    <property type="match status" value="1"/>
</dbReference>
<dbReference type="RefSeq" id="WP_160375572.1">
    <property type="nucleotide sequence ID" value="NZ_WSTB01000008.1"/>
</dbReference>
<keyword evidence="8" id="KW-0732">Signal</keyword>
<dbReference type="PANTHER" id="PTHR43660:SF1">
    <property type="entry name" value="DIPEPTIDYL CARBOXYPEPTIDASE"/>
    <property type="match status" value="1"/>
</dbReference>
<evidence type="ECO:0000256" key="3">
    <source>
        <dbReference type="ARBA" id="ARBA00022723"/>
    </source>
</evidence>
<dbReference type="Gene3D" id="1.10.1370.10">
    <property type="entry name" value="Neurolysin, domain 3"/>
    <property type="match status" value="1"/>
</dbReference>
<dbReference type="InterPro" id="IPR024077">
    <property type="entry name" value="Neurolysin/TOP_dom2"/>
</dbReference>
<keyword evidence="4 7" id="KW-0378">Hydrolase</keyword>
<dbReference type="EMBL" id="WSTB01000008">
    <property type="protein sequence ID" value="MWB95654.1"/>
    <property type="molecule type" value="Genomic_DNA"/>
</dbReference>
<name>A0A6I4NXA5_9FLAO</name>
<dbReference type="SUPFAM" id="SSF55486">
    <property type="entry name" value="Metalloproteases ('zincins'), catalytic domain"/>
    <property type="match status" value="1"/>
</dbReference>
<evidence type="ECO:0000256" key="2">
    <source>
        <dbReference type="ARBA" id="ARBA00022670"/>
    </source>
</evidence>
<keyword evidence="2 7" id="KW-0645">Protease</keyword>
<dbReference type="CDD" id="cd06456">
    <property type="entry name" value="M3A_DCP"/>
    <property type="match status" value="1"/>
</dbReference>
<dbReference type="InterPro" id="IPR045090">
    <property type="entry name" value="Pept_M3A_M3B"/>
</dbReference>
<dbReference type="InterPro" id="IPR001567">
    <property type="entry name" value="Pept_M3A_M3B_dom"/>
</dbReference>
<evidence type="ECO:0000259" key="9">
    <source>
        <dbReference type="Pfam" id="PF01432"/>
    </source>
</evidence>
<feature type="chain" id="PRO_5026050230" evidence="8">
    <location>
        <begin position="25"/>
        <end position="710"/>
    </location>
</feature>
<dbReference type="GO" id="GO:0004222">
    <property type="term" value="F:metalloendopeptidase activity"/>
    <property type="evidence" value="ECO:0007669"/>
    <property type="project" value="InterPro"/>
</dbReference>
<dbReference type="Proteomes" id="UP000471501">
    <property type="component" value="Unassembled WGS sequence"/>
</dbReference>
<evidence type="ECO:0000313" key="10">
    <source>
        <dbReference type="EMBL" id="MWB95654.1"/>
    </source>
</evidence>
<comment type="similarity">
    <text evidence="1 7">Belongs to the peptidase M3 family.</text>
</comment>
<protein>
    <submittedName>
        <fullName evidence="10">M3 family peptidase</fullName>
    </submittedName>
</protein>
<dbReference type="GO" id="GO:0004180">
    <property type="term" value="F:carboxypeptidase activity"/>
    <property type="evidence" value="ECO:0007669"/>
    <property type="project" value="TreeGrafter"/>
</dbReference>
<dbReference type="FunFam" id="3.40.390.10:FF:000009">
    <property type="entry name" value="Oligopeptidase A"/>
    <property type="match status" value="1"/>
</dbReference>
<dbReference type="Gene3D" id="1.20.1050.40">
    <property type="entry name" value="Endopeptidase. Chain P, domain 1"/>
    <property type="match status" value="1"/>
</dbReference>
<sequence length="710" mass="81065">MKITKTKKLITLFIMSSTIFSVNAQTQADNPLIQKWTGPYGGVPAFNEYKVSDFKPAIEFGIQEKLDEVDAIANNPKAPTFDNTIAALELSGRTMSRISAVYGIYRSNLSSPEFNKIDTEMSPKLSAFSDKVYQNRKLFTRIETLYNSKESTKLTSEQQRLIWWYYTRFVREGAKLDENTKAKVGKINQELASLFTKFSQNLLAEENNQYVELKTENDFAGLPNEVKNAAIAEAKTRKLEIMGCVANTRSSIEPFLTFSTRRDLREKAFDIFVKRGDNGNATDNNETVVKILQLRQEKAKLLGFATFADWNLSNKMAKDPQKTLDLMNSVWEPAVAKVKDDVAEMQKIVDAEGGNFKIQPWDYRYYAEKVRKAKYDLDQNEVKQYLQLEKLREGMFWVAGELFNLNFRQITNVPVYHPDVRVWEVSNKLTGKVVGLWYFDPYARAGKRSGAWMNSYREQQKLNGEVLTIVSNNCNFIKGSTDEPILISWEDASTLFHEFGHALHGLCSNVTYPSLAGTAVARDYVEFPSQLLEHWLGTPEVLNKFALHYKTGQPLPKAFVERIEQASNFGEGFATVETISSSLIDMKLHLTTETIDPHQFEKETLDKLHMPSEIVMRHRIPQFAHIFSSDGYAAGYYSYLWADVINADAWEAFTEGKGAYDKEVAKRLYDNVFSVGNTIDQEKAYESFRGRAPKSDALMRARNFPIKDKK</sequence>
<evidence type="ECO:0000256" key="4">
    <source>
        <dbReference type="ARBA" id="ARBA00022801"/>
    </source>
</evidence>
<keyword evidence="5 7" id="KW-0862">Zinc</keyword>
<dbReference type="AlphaFoldDB" id="A0A6I4NXA5"/>
<feature type="domain" description="Peptidase M3A/M3B catalytic" evidence="9">
    <location>
        <begin position="256"/>
        <end position="703"/>
    </location>
</feature>
<comment type="caution">
    <text evidence="10">The sequence shown here is derived from an EMBL/GenBank/DDBJ whole genome shotgun (WGS) entry which is preliminary data.</text>
</comment>
<dbReference type="GO" id="GO:0006508">
    <property type="term" value="P:proteolysis"/>
    <property type="evidence" value="ECO:0007669"/>
    <property type="project" value="UniProtKB-KW"/>
</dbReference>
<evidence type="ECO:0000256" key="6">
    <source>
        <dbReference type="ARBA" id="ARBA00023049"/>
    </source>
</evidence>
<comment type="cofactor">
    <cofactor evidence="7">
        <name>Zn(2+)</name>
        <dbReference type="ChEBI" id="CHEBI:29105"/>
    </cofactor>
    <text evidence="7">Binds 1 zinc ion.</text>
</comment>
<evidence type="ECO:0000256" key="5">
    <source>
        <dbReference type="ARBA" id="ARBA00022833"/>
    </source>
</evidence>
<gene>
    <name evidence="10" type="ORF">GON26_14905</name>
</gene>
<dbReference type="InterPro" id="IPR024079">
    <property type="entry name" value="MetalloPept_cat_dom_sf"/>
</dbReference>
<dbReference type="Pfam" id="PF01432">
    <property type="entry name" value="Peptidase_M3"/>
    <property type="match status" value="1"/>
</dbReference>